<dbReference type="EMBL" id="AP025698">
    <property type="protein sequence ID" value="BDH79261.1"/>
    <property type="molecule type" value="Genomic_DNA"/>
</dbReference>
<reference evidence="1 2" key="1">
    <citation type="submission" date="2022-04" db="EMBL/GenBank/DDBJ databases">
        <title>Complete genome of Methanothermobacter tenebrarum strain RMAS.</title>
        <authorList>
            <person name="Nakamura K."/>
            <person name="Oshima K."/>
            <person name="Hattori M."/>
            <person name="Kamagata Y."/>
            <person name="Takamizawa K."/>
        </authorList>
    </citation>
    <scope>NUCLEOTIDE SEQUENCE [LARGE SCALE GENOMIC DNA]</scope>
    <source>
        <strain evidence="1 2">RMAS</strain>
    </source>
</reference>
<sequence length="64" mass="7219">MEMKAYILLRRQHFLATTGASTLNIRYQDTQAGAGTVTRPMRKPLYENQSIIETEKTPRGVAHG</sequence>
<evidence type="ECO:0000313" key="2">
    <source>
        <dbReference type="Proteomes" id="UP000831817"/>
    </source>
</evidence>
<evidence type="ECO:0000313" key="1">
    <source>
        <dbReference type="EMBL" id="BDH79261.1"/>
    </source>
</evidence>
<gene>
    <name evidence="1" type="ORF">MTTB_06400</name>
</gene>
<organism evidence="1 2">
    <name type="scientific">Methanothermobacter tenebrarum</name>
    <dbReference type="NCBI Taxonomy" id="680118"/>
    <lineage>
        <taxon>Archaea</taxon>
        <taxon>Methanobacteriati</taxon>
        <taxon>Methanobacteriota</taxon>
        <taxon>Methanomada group</taxon>
        <taxon>Methanobacteria</taxon>
        <taxon>Methanobacteriales</taxon>
        <taxon>Methanobacteriaceae</taxon>
        <taxon>Methanothermobacter</taxon>
    </lineage>
</organism>
<name>A0ABN6PEM6_9EURY</name>
<keyword evidence="2" id="KW-1185">Reference proteome</keyword>
<accession>A0ABN6PEM6</accession>
<proteinExistence type="predicted"/>
<dbReference type="Proteomes" id="UP000831817">
    <property type="component" value="Chromosome"/>
</dbReference>
<protein>
    <submittedName>
        <fullName evidence="1">Uncharacterized protein</fullName>
    </submittedName>
</protein>